<dbReference type="PANTHER" id="PTHR43045">
    <property type="entry name" value="SHIKIMATE TRANSPORTER"/>
    <property type="match status" value="1"/>
</dbReference>
<keyword evidence="4" id="KW-1133">Transmembrane helix</keyword>
<proteinExistence type="predicted"/>
<evidence type="ECO:0000313" key="6">
    <source>
        <dbReference type="Proteomes" id="UP000263596"/>
    </source>
</evidence>
<evidence type="ECO:0000256" key="2">
    <source>
        <dbReference type="ARBA" id="ARBA00022448"/>
    </source>
</evidence>
<protein>
    <submittedName>
        <fullName evidence="5">MFS transporter</fullName>
    </submittedName>
</protein>
<dbReference type="GO" id="GO:0005886">
    <property type="term" value="C:plasma membrane"/>
    <property type="evidence" value="ECO:0007669"/>
    <property type="project" value="UniProtKB-SubCell"/>
</dbReference>
<accession>A0A3D2SN59</accession>
<evidence type="ECO:0000313" key="5">
    <source>
        <dbReference type="EMBL" id="HCK30473.1"/>
    </source>
</evidence>
<comment type="caution">
    <text evidence="5">The sequence shown here is derived from an EMBL/GenBank/DDBJ whole genome shotgun (WGS) entry which is preliminary data.</text>
</comment>
<keyword evidence="3" id="KW-1003">Cell membrane</keyword>
<evidence type="ECO:0000256" key="1">
    <source>
        <dbReference type="ARBA" id="ARBA00004651"/>
    </source>
</evidence>
<organism evidence="5 6">
    <name type="scientific">Acinetobacter ursingii</name>
    <dbReference type="NCBI Taxonomy" id="108980"/>
    <lineage>
        <taxon>Bacteria</taxon>
        <taxon>Pseudomonadati</taxon>
        <taxon>Pseudomonadota</taxon>
        <taxon>Gammaproteobacteria</taxon>
        <taxon>Moraxellales</taxon>
        <taxon>Moraxellaceae</taxon>
        <taxon>Acinetobacter</taxon>
    </lineage>
</organism>
<feature type="transmembrane region" description="Helical" evidence="4">
    <location>
        <begin position="21"/>
        <end position="43"/>
    </location>
</feature>
<dbReference type="PANTHER" id="PTHR43045:SF1">
    <property type="entry name" value="SHIKIMATE TRANSPORTER"/>
    <property type="match status" value="1"/>
</dbReference>
<sequence>MPASYSPPSQAQRARKAAFSSFIGAVVDWYDFLLYGIVAALVFNHQFFPNVSPAIG</sequence>
<evidence type="ECO:0000256" key="3">
    <source>
        <dbReference type="ARBA" id="ARBA00022475"/>
    </source>
</evidence>
<dbReference type="EMBL" id="DPVE01000169">
    <property type="protein sequence ID" value="HCK30473.1"/>
    <property type="molecule type" value="Genomic_DNA"/>
</dbReference>
<dbReference type="Proteomes" id="UP000263596">
    <property type="component" value="Unassembled WGS sequence"/>
</dbReference>
<keyword evidence="4" id="KW-0812">Transmembrane</keyword>
<keyword evidence="2" id="KW-0813">Transport</keyword>
<keyword evidence="4" id="KW-0472">Membrane</keyword>
<gene>
    <name evidence="5" type="ORF">DHW29_09990</name>
</gene>
<reference evidence="5 6" key="1">
    <citation type="journal article" date="2018" name="Nat. Biotechnol.">
        <title>A standardized bacterial taxonomy based on genome phylogeny substantially revises the tree of life.</title>
        <authorList>
            <person name="Parks D.H."/>
            <person name="Chuvochina M."/>
            <person name="Waite D.W."/>
            <person name="Rinke C."/>
            <person name="Skarshewski A."/>
            <person name="Chaumeil P.A."/>
            <person name="Hugenholtz P."/>
        </authorList>
    </citation>
    <scope>NUCLEOTIDE SEQUENCE [LARGE SCALE GENOMIC DNA]</scope>
    <source>
        <strain evidence="5">UBA9669</strain>
    </source>
</reference>
<evidence type="ECO:0000256" key="4">
    <source>
        <dbReference type="SAM" id="Phobius"/>
    </source>
</evidence>
<dbReference type="AlphaFoldDB" id="A0A3D2SN59"/>
<name>A0A3D2SN59_9GAMM</name>
<comment type="subcellular location">
    <subcellularLocation>
        <location evidence="1">Cell membrane</location>
        <topology evidence="1">Multi-pass membrane protein</topology>
    </subcellularLocation>
</comment>
<feature type="non-terminal residue" evidence="5">
    <location>
        <position position="56"/>
    </location>
</feature>